<feature type="compositionally biased region" description="Basic and acidic residues" evidence="1">
    <location>
        <begin position="79"/>
        <end position="89"/>
    </location>
</feature>
<dbReference type="Proteomes" id="UP000712281">
    <property type="component" value="Unassembled WGS sequence"/>
</dbReference>
<feature type="region of interest" description="Disordered" evidence="1">
    <location>
        <begin position="56"/>
        <end position="89"/>
    </location>
</feature>
<proteinExistence type="predicted"/>
<protein>
    <recommendedName>
        <fullName evidence="4">CCHC-type domain-containing protein</fullName>
    </recommendedName>
</protein>
<comment type="caution">
    <text evidence="2">The sequence shown here is derived from an EMBL/GenBank/DDBJ whole genome shotgun (WGS) entry which is preliminary data.</text>
</comment>
<evidence type="ECO:0000256" key="1">
    <source>
        <dbReference type="SAM" id="MobiDB-lite"/>
    </source>
</evidence>
<evidence type="ECO:0008006" key="4">
    <source>
        <dbReference type="Google" id="ProtNLM"/>
    </source>
</evidence>
<sequence length="222" mass="25413">MARNFNKFVKRMEKDREAEYRSLVNKFTELSHENLQLLKDRAMLKAQVNILELEQPSIQSSSQSGSKESDQEIQSLRKTVSDQEKNQKQSEVKFKQLNDLLVQEMDKSKLLESQLTENYKKLRMLNTSTSTLDHLLNLGQSSKAHWGLGYQSPASKTVATGEKIVFIKEAPSEKLEKNCVAAKPASVNVRTENKVVSKQRGNGCLFCGKRGHNVRFCYFRMH</sequence>
<name>A0A8S9G7I8_BRACR</name>
<feature type="compositionally biased region" description="Low complexity" evidence="1">
    <location>
        <begin position="56"/>
        <end position="66"/>
    </location>
</feature>
<gene>
    <name evidence="2" type="ORF">F2Q68_00030184</name>
</gene>
<dbReference type="EMBL" id="QGKW02002005">
    <property type="protein sequence ID" value="KAF2541591.1"/>
    <property type="molecule type" value="Genomic_DNA"/>
</dbReference>
<dbReference type="AlphaFoldDB" id="A0A8S9G7I8"/>
<accession>A0A8S9G7I8</accession>
<organism evidence="2 3">
    <name type="scientific">Brassica cretica</name>
    <name type="common">Mustard</name>
    <dbReference type="NCBI Taxonomy" id="69181"/>
    <lineage>
        <taxon>Eukaryota</taxon>
        <taxon>Viridiplantae</taxon>
        <taxon>Streptophyta</taxon>
        <taxon>Embryophyta</taxon>
        <taxon>Tracheophyta</taxon>
        <taxon>Spermatophyta</taxon>
        <taxon>Magnoliopsida</taxon>
        <taxon>eudicotyledons</taxon>
        <taxon>Gunneridae</taxon>
        <taxon>Pentapetalae</taxon>
        <taxon>rosids</taxon>
        <taxon>malvids</taxon>
        <taxon>Brassicales</taxon>
        <taxon>Brassicaceae</taxon>
        <taxon>Brassiceae</taxon>
        <taxon>Brassica</taxon>
    </lineage>
</organism>
<reference evidence="2" key="1">
    <citation type="submission" date="2019-12" db="EMBL/GenBank/DDBJ databases">
        <title>Genome sequencing and annotation of Brassica cretica.</title>
        <authorList>
            <person name="Studholme D.J."/>
            <person name="Sarris P.F."/>
        </authorList>
    </citation>
    <scope>NUCLEOTIDE SEQUENCE</scope>
    <source>
        <strain evidence="2">PFS-001/15</strain>
        <tissue evidence="2">Leaf</tissue>
    </source>
</reference>
<evidence type="ECO:0000313" key="3">
    <source>
        <dbReference type="Proteomes" id="UP000712281"/>
    </source>
</evidence>
<evidence type="ECO:0000313" key="2">
    <source>
        <dbReference type="EMBL" id="KAF2541591.1"/>
    </source>
</evidence>